<evidence type="ECO:0000313" key="2">
    <source>
        <dbReference type="Proteomes" id="UP000499080"/>
    </source>
</evidence>
<sequence length="96" mass="10853">MMLFLIANFPVHSRKTFCNRRNILLIFRPNLGVAWSAPNPCNDPDIEEENIDSAPNPSHDPDIEISEEKIVGCVPNPFVDLDIEIIQVRNVCSCSF</sequence>
<reference evidence="1 2" key="1">
    <citation type="journal article" date="2019" name="Sci. Rep.">
        <title>Orb-weaving spider Araneus ventricosus genome elucidates the spidroin gene catalogue.</title>
        <authorList>
            <person name="Kono N."/>
            <person name="Nakamura H."/>
            <person name="Ohtoshi R."/>
            <person name="Moran D.A.P."/>
            <person name="Shinohara A."/>
            <person name="Yoshida Y."/>
            <person name="Fujiwara M."/>
            <person name="Mori M."/>
            <person name="Tomita M."/>
            <person name="Arakawa K."/>
        </authorList>
    </citation>
    <scope>NUCLEOTIDE SEQUENCE [LARGE SCALE GENOMIC DNA]</scope>
</reference>
<proteinExistence type="predicted"/>
<protein>
    <submittedName>
        <fullName evidence="1">Uncharacterized protein</fullName>
    </submittedName>
</protein>
<name>A0A4Y2JNG4_ARAVE</name>
<dbReference type="EMBL" id="BGPR01003667">
    <property type="protein sequence ID" value="GBM91028.1"/>
    <property type="molecule type" value="Genomic_DNA"/>
</dbReference>
<evidence type="ECO:0000313" key="1">
    <source>
        <dbReference type="EMBL" id="GBM91028.1"/>
    </source>
</evidence>
<organism evidence="1 2">
    <name type="scientific">Araneus ventricosus</name>
    <name type="common">Orbweaver spider</name>
    <name type="synonym">Epeira ventricosa</name>
    <dbReference type="NCBI Taxonomy" id="182803"/>
    <lineage>
        <taxon>Eukaryota</taxon>
        <taxon>Metazoa</taxon>
        <taxon>Ecdysozoa</taxon>
        <taxon>Arthropoda</taxon>
        <taxon>Chelicerata</taxon>
        <taxon>Arachnida</taxon>
        <taxon>Araneae</taxon>
        <taxon>Araneomorphae</taxon>
        <taxon>Entelegynae</taxon>
        <taxon>Araneoidea</taxon>
        <taxon>Araneidae</taxon>
        <taxon>Araneus</taxon>
    </lineage>
</organism>
<keyword evidence="2" id="KW-1185">Reference proteome</keyword>
<comment type="caution">
    <text evidence="1">The sequence shown here is derived from an EMBL/GenBank/DDBJ whole genome shotgun (WGS) entry which is preliminary data.</text>
</comment>
<dbReference type="AlphaFoldDB" id="A0A4Y2JNG4"/>
<dbReference type="Proteomes" id="UP000499080">
    <property type="component" value="Unassembled WGS sequence"/>
</dbReference>
<accession>A0A4Y2JNG4</accession>
<gene>
    <name evidence="1" type="ORF">AVEN_198497_1</name>
</gene>